<proteinExistence type="predicted"/>
<sequence length="63" mass="7201">MKAGELIDFLMLYDKDDEVQIEIYETLSDNYIDTTAAITIVEENANVPTLRIDVEAGKFKAFR</sequence>
<protein>
    <submittedName>
        <fullName evidence="1">Uncharacterized protein</fullName>
    </submittedName>
</protein>
<dbReference type="RefSeq" id="WP_349136840.1">
    <property type="nucleotide sequence ID" value="NZ_JBBMFF010000261.1"/>
</dbReference>
<dbReference type="Proteomes" id="UP001491552">
    <property type="component" value="Unassembled WGS sequence"/>
</dbReference>
<organism evidence="1 2">
    <name type="scientific">Faecousia intestinalis</name>
    <dbReference type="NCBI Taxonomy" id="3133167"/>
    <lineage>
        <taxon>Bacteria</taxon>
        <taxon>Bacillati</taxon>
        <taxon>Bacillota</taxon>
        <taxon>Clostridia</taxon>
        <taxon>Eubacteriales</taxon>
        <taxon>Oscillospiraceae</taxon>
        <taxon>Faecousia</taxon>
    </lineage>
</organism>
<evidence type="ECO:0000313" key="2">
    <source>
        <dbReference type="Proteomes" id="UP001491552"/>
    </source>
</evidence>
<comment type="caution">
    <text evidence="1">The sequence shown here is derived from an EMBL/GenBank/DDBJ whole genome shotgun (WGS) entry which is preliminary data.</text>
</comment>
<name>A0ABV1G9P7_9FIRM</name>
<accession>A0ABV1G9P7</accession>
<reference evidence="1 2" key="1">
    <citation type="submission" date="2024-03" db="EMBL/GenBank/DDBJ databases">
        <title>Human intestinal bacterial collection.</title>
        <authorList>
            <person name="Pauvert C."/>
            <person name="Hitch T.C.A."/>
            <person name="Clavel T."/>
        </authorList>
    </citation>
    <scope>NUCLEOTIDE SEQUENCE [LARGE SCALE GENOMIC DNA]</scope>
    <source>
        <strain evidence="1 2">CLA-AA-H192</strain>
    </source>
</reference>
<gene>
    <name evidence="1" type="ORF">WMO66_13025</name>
</gene>
<evidence type="ECO:0000313" key="1">
    <source>
        <dbReference type="EMBL" id="MEQ2512152.1"/>
    </source>
</evidence>
<keyword evidence="2" id="KW-1185">Reference proteome</keyword>
<dbReference type="EMBL" id="JBBMFF010000261">
    <property type="protein sequence ID" value="MEQ2512152.1"/>
    <property type="molecule type" value="Genomic_DNA"/>
</dbReference>